<proteinExistence type="predicted"/>
<evidence type="ECO:0000313" key="2">
    <source>
        <dbReference type="Proteomes" id="UP000004980"/>
    </source>
</evidence>
<sequence>MNEIDKLNPEDWVRVNRLKTPEECEQFAKNVDQTHPHLALAARRRAVALRADGHNPASPVLRDIWEAVYAYEEVLFQEHGRRLRAGHTRRSITARGELNAIEEIVKRRSVTDGFHRMRNAGLFDKTFEAVVLRHPHDFSQAAIESATAKLNQWETGLDTSSGS</sequence>
<keyword evidence="2" id="KW-1185">Reference proteome</keyword>
<reference evidence="1 2" key="1">
    <citation type="journal article" date="2012" name="J. Bacteriol.">
        <title>Draft Genome Sequence of the Soil Bacterium Burkholderia terrae Strain BS001, Which Interacts with Fungal Surface Structures.</title>
        <authorList>
            <person name="Nazir R."/>
            <person name="Hansen M.A."/>
            <person name="Sorensen S."/>
            <person name="van Elsas J.D."/>
        </authorList>
    </citation>
    <scope>NUCLEOTIDE SEQUENCE [LARGE SCALE GENOMIC DNA]</scope>
    <source>
        <strain evidence="1 2">BS001</strain>
    </source>
</reference>
<dbReference type="Proteomes" id="UP000004980">
    <property type="component" value="Unassembled WGS sequence"/>
</dbReference>
<accession>A0ABP2PSF0</accession>
<evidence type="ECO:0000313" key="1">
    <source>
        <dbReference type="EMBL" id="EIN00423.1"/>
    </source>
</evidence>
<dbReference type="EMBL" id="AKAU01000079">
    <property type="protein sequence ID" value="EIN00423.1"/>
    <property type="molecule type" value="Genomic_DNA"/>
</dbReference>
<dbReference type="RefSeq" id="WP_007582251.1">
    <property type="nucleotide sequence ID" value="NZ_AKAU01000079.1"/>
</dbReference>
<comment type="caution">
    <text evidence="1">The sequence shown here is derived from an EMBL/GenBank/DDBJ whole genome shotgun (WGS) entry which is preliminary data.</text>
</comment>
<name>A0ABP2PSF0_9BURK</name>
<organism evidence="1 2">
    <name type="scientific">Paraburkholderia hospita</name>
    <dbReference type="NCBI Taxonomy" id="169430"/>
    <lineage>
        <taxon>Bacteria</taxon>
        <taxon>Pseudomonadati</taxon>
        <taxon>Pseudomonadota</taxon>
        <taxon>Betaproteobacteria</taxon>
        <taxon>Burkholderiales</taxon>
        <taxon>Burkholderiaceae</taxon>
        <taxon>Paraburkholderia</taxon>
    </lineage>
</organism>
<gene>
    <name evidence="1" type="ORF">WQE_15371</name>
</gene>
<protein>
    <submittedName>
        <fullName evidence="1">Uncharacterized protein</fullName>
    </submittedName>
</protein>